<dbReference type="PANTHER" id="PTHR10278">
    <property type="entry name" value="CORTICOTROPIN-RELEASING FACTOR-BINDING PROTEIN"/>
    <property type="match status" value="1"/>
</dbReference>
<dbReference type="GO" id="GO:0051424">
    <property type="term" value="F:corticotropin-releasing hormone binding"/>
    <property type="evidence" value="ECO:0007669"/>
    <property type="project" value="InterPro"/>
</dbReference>
<organism evidence="1 2">
    <name type="scientific">Euroglyphus maynei</name>
    <name type="common">Mayne's house dust mite</name>
    <dbReference type="NCBI Taxonomy" id="6958"/>
    <lineage>
        <taxon>Eukaryota</taxon>
        <taxon>Metazoa</taxon>
        <taxon>Ecdysozoa</taxon>
        <taxon>Arthropoda</taxon>
        <taxon>Chelicerata</taxon>
        <taxon>Arachnida</taxon>
        <taxon>Acari</taxon>
        <taxon>Acariformes</taxon>
        <taxon>Sarcoptiformes</taxon>
        <taxon>Astigmata</taxon>
        <taxon>Psoroptidia</taxon>
        <taxon>Analgoidea</taxon>
        <taxon>Pyroglyphidae</taxon>
        <taxon>Pyroglyphinae</taxon>
        <taxon>Euroglyphus</taxon>
    </lineage>
</organism>
<dbReference type="EMBL" id="MUJZ01015379">
    <property type="protein sequence ID" value="OTF81081.1"/>
    <property type="molecule type" value="Genomic_DNA"/>
</dbReference>
<evidence type="ECO:0000313" key="2">
    <source>
        <dbReference type="Proteomes" id="UP000194236"/>
    </source>
</evidence>
<keyword evidence="2" id="KW-1185">Reference proteome</keyword>
<reference evidence="1 2" key="1">
    <citation type="submission" date="2017-03" db="EMBL/GenBank/DDBJ databases">
        <title>Genome Survey of Euroglyphus maynei.</title>
        <authorList>
            <person name="Arlian L.G."/>
            <person name="Morgan M.S."/>
            <person name="Rider S.D."/>
        </authorList>
    </citation>
    <scope>NUCLEOTIDE SEQUENCE [LARGE SCALE GENOMIC DNA]</scope>
    <source>
        <strain evidence="1">Arlian Lab</strain>
        <tissue evidence="1">Whole body</tissue>
    </source>
</reference>
<dbReference type="OrthoDB" id="10488303at2759"/>
<dbReference type="Proteomes" id="UP000194236">
    <property type="component" value="Unassembled WGS sequence"/>
</dbReference>
<dbReference type="GO" id="GO:0009755">
    <property type="term" value="P:hormone-mediated signaling pathway"/>
    <property type="evidence" value="ECO:0007669"/>
    <property type="project" value="TreeGrafter"/>
</dbReference>
<gene>
    <name evidence="1" type="ORF">BLA29_006873</name>
</gene>
<dbReference type="PANTHER" id="PTHR10278:SF0">
    <property type="entry name" value="CORTICOTROPIN-RELEASING FACTOR-BINDING PROTEIN"/>
    <property type="match status" value="1"/>
</dbReference>
<dbReference type="GO" id="GO:0005615">
    <property type="term" value="C:extracellular space"/>
    <property type="evidence" value="ECO:0007669"/>
    <property type="project" value="TreeGrafter"/>
</dbReference>
<accession>A0A1Y3BJC7</accession>
<dbReference type="GO" id="GO:0051460">
    <property type="term" value="P:negative regulation of corticotropin secretion"/>
    <property type="evidence" value="ECO:0007669"/>
    <property type="project" value="TreeGrafter"/>
</dbReference>
<sequence>MYCNEDDEYILFIDGLLYKGKYFPHERLDPENSKYIERVHSMCMNGEWKIIKIGQNAAQINHRMRMNQGFTFYVNFTRQKNPLCHFILQAQHLDFDQIYLLHNERGAKNCSISIANLPFTKKSPMNYLAITMTDAKLHTEKRGIDTAKILKEKQPCTSIGLNNYVLIGSRKEGLQYCLPYSNLPLDFLAVDCDAITI</sequence>
<dbReference type="InterPro" id="IPR008435">
    <property type="entry name" value="CRF-bd"/>
</dbReference>
<proteinExistence type="predicted"/>
<protein>
    <submittedName>
        <fullName evidence="1">Uncharacterized protein</fullName>
    </submittedName>
</protein>
<dbReference type="AlphaFoldDB" id="A0A1Y3BJC7"/>
<name>A0A1Y3BJC7_EURMA</name>
<comment type="caution">
    <text evidence="1">The sequence shown here is derived from an EMBL/GenBank/DDBJ whole genome shotgun (WGS) entry which is preliminary data.</text>
</comment>
<feature type="non-terminal residue" evidence="1">
    <location>
        <position position="197"/>
    </location>
</feature>
<evidence type="ECO:0000313" key="1">
    <source>
        <dbReference type="EMBL" id="OTF81081.1"/>
    </source>
</evidence>